<organism evidence="3 4">
    <name type="scientific">Seal parapoxvirus</name>
    <dbReference type="NCBI Taxonomy" id="187984"/>
    <lineage>
        <taxon>Viruses</taxon>
        <taxon>Varidnaviria</taxon>
        <taxon>Bamfordvirae</taxon>
        <taxon>Nucleocytoviricota</taxon>
        <taxon>Pokkesviricetes</taxon>
        <taxon>Chitovirales</taxon>
        <taxon>Poxviridae</taxon>
        <taxon>Chordopoxvirinae</taxon>
        <taxon>Parapoxvirus</taxon>
        <taxon>Parapoxvirus sealpox</taxon>
        <taxon>Grey sealpox virus</taxon>
    </lineage>
</organism>
<dbReference type="EMBL" id="KY382358">
    <property type="protein sequence ID" value="ASC55536.1"/>
    <property type="molecule type" value="Genomic_DNA"/>
</dbReference>
<keyword evidence="4" id="KW-1185">Reference proteome</keyword>
<accession>A0A1Z3GCQ0</accession>
<feature type="compositionally biased region" description="Polar residues" evidence="1">
    <location>
        <begin position="159"/>
        <end position="168"/>
    </location>
</feature>
<reference evidence="3 4" key="1">
    <citation type="journal article" date="2017" name="Sci. Rep.">
        <title>Recovery of the first full-length genome sequence of a parapoxvirus directly from a clinical sample.</title>
        <authorList>
            <person name="Gunther T."/>
            <person name="Haas L."/>
            <person name="Alawi M."/>
            <person name="Wohlsein P."/>
            <person name="Marks J."/>
            <person name="Grundhoff A."/>
            <person name="Becher P."/>
            <person name="Fischer N."/>
        </authorList>
    </citation>
    <scope>NUCLEOTIDE SEQUENCE [LARGE SCALE GENOMIC DNA]</scope>
    <source>
        <strain evidence="3">AFK76s1</strain>
    </source>
</reference>
<protein>
    <submittedName>
        <fullName evidence="3">Uncharacterized protein</fullName>
    </submittedName>
</protein>
<name>A0A1Z3GCQ0_9POXV</name>
<feature type="compositionally biased region" description="Polar residues" evidence="1">
    <location>
        <begin position="129"/>
        <end position="144"/>
    </location>
</feature>
<evidence type="ECO:0000256" key="2">
    <source>
        <dbReference type="SAM" id="Phobius"/>
    </source>
</evidence>
<dbReference type="OrthoDB" id="38098at10239"/>
<feature type="compositionally biased region" description="Polar residues" evidence="1">
    <location>
        <begin position="175"/>
        <end position="186"/>
    </location>
</feature>
<feature type="transmembrane region" description="Helical" evidence="2">
    <location>
        <begin position="6"/>
        <end position="31"/>
    </location>
</feature>
<gene>
    <name evidence="3" type="ORF">SePPVgORF102</name>
</gene>
<dbReference type="Proteomes" id="UP000202998">
    <property type="component" value="Segment"/>
</dbReference>
<proteinExistence type="predicted"/>
<keyword evidence="2" id="KW-0812">Transmembrane</keyword>
<evidence type="ECO:0000313" key="4">
    <source>
        <dbReference type="Proteomes" id="UP000202998"/>
    </source>
</evidence>
<evidence type="ECO:0000256" key="1">
    <source>
        <dbReference type="SAM" id="MobiDB-lite"/>
    </source>
</evidence>
<feature type="region of interest" description="Disordered" evidence="1">
    <location>
        <begin position="129"/>
        <end position="186"/>
    </location>
</feature>
<sequence>MDVLVVIALVFGAFYFTAAAIYLLLEIGLAAERASKRARVKSNMRRLSSQLGNGTLESGIGPYTVPTPMEVGDIARWDSDSEDTMSTSDGGSLSRASYKARMYENVKGGFGSTALQGYHSRETLQAHMNSFPPQSETPATQNESEPSEKRNDGYDSDADSVTSATTGIGSMAGYETNTLSSQELEV</sequence>
<keyword evidence="2" id="KW-1133">Transmembrane helix</keyword>
<evidence type="ECO:0000313" key="3">
    <source>
        <dbReference type="EMBL" id="ASC55536.1"/>
    </source>
</evidence>
<keyword evidence="2" id="KW-0472">Membrane</keyword>